<accession>A0A8K0D6P4</accession>
<protein>
    <recommendedName>
        <fullName evidence="4">EF-hand domain-containing protein</fullName>
    </recommendedName>
</protein>
<dbReference type="SUPFAM" id="SSF47473">
    <property type="entry name" value="EF-hand"/>
    <property type="match status" value="1"/>
</dbReference>
<dbReference type="AlphaFoldDB" id="A0A8K0D6P4"/>
<evidence type="ECO:0000313" key="6">
    <source>
        <dbReference type="Proteomes" id="UP000801492"/>
    </source>
</evidence>
<keyword evidence="3" id="KW-0106">Calcium</keyword>
<evidence type="ECO:0000256" key="1">
    <source>
        <dbReference type="ARBA" id="ARBA00022723"/>
    </source>
</evidence>
<dbReference type="InterPro" id="IPR028846">
    <property type="entry name" value="Recoverin"/>
</dbReference>
<reference evidence="5" key="1">
    <citation type="submission" date="2019-08" db="EMBL/GenBank/DDBJ databases">
        <title>The genome of the North American firefly Photinus pyralis.</title>
        <authorList>
            <consortium name="Photinus pyralis genome working group"/>
            <person name="Fallon T.R."/>
            <person name="Sander Lower S.E."/>
            <person name="Weng J.-K."/>
        </authorList>
    </citation>
    <scope>NUCLEOTIDE SEQUENCE</scope>
    <source>
        <strain evidence="5">TRF0915ILg1</strain>
        <tissue evidence="5">Whole body</tissue>
    </source>
</reference>
<evidence type="ECO:0000256" key="2">
    <source>
        <dbReference type="ARBA" id="ARBA00022737"/>
    </source>
</evidence>
<dbReference type="OrthoDB" id="191686at2759"/>
<keyword evidence="1" id="KW-0479">Metal-binding</keyword>
<proteinExistence type="predicted"/>
<evidence type="ECO:0000259" key="4">
    <source>
        <dbReference type="PROSITE" id="PS50222"/>
    </source>
</evidence>
<gene>
    <name evidence="5" type="ORF">ILUMI_07328</name>
</gene>
<dbReference type="PROSITE" id="PS00018">
    <property type="entry name" value="EF_HAND_1"/>
    <property type="match status" value="1"/>
</dbReference>
<feature type="domain" description="EF-hand" evidence="4">
    <location>
        <begin position="151"/>
        <end position="186"/>
    </location>
</feature>
<keyword evidence="6" id="KW-1185">Reference proteome</keyword>
<evidence type="ECO:0000256" key="3">
    <source>
        <dbReference type="ARBA" id="ARBA00022837"/>
    </source>
</evidence>
<name>A0A8K0D6P4_IGNLU</name>
<dbReference type="InterPro" id="IPR018247">
    <property type="entry name" value="EF_Hand_1_Ca_BS"/>
</dbReference>
<keyword evidence="2" id="KW-0677">Repeat</keyword>
<evidence type="ECO:0000313" key="5">
    <source>
        <dbReference type="EMBL" id="KAF2898849.1"/>
    </source>
</evidence>
<dbReference type="GO" id="GO:0005509">
    <property type="term" value="F:calcium ion binding"/>
    <property type="evidence" value="ECO:0007669"/>
    <property type="project" value="InterPro"/>
</dbReference>
<dbReference type="PANTHER" id="PTHR23055">
    <property type="entry name" value="CALCIUM BINDING PROTEINS"/>
    <property type="match status" value="1"/>
</dbReference>
<organism evidence="5 6">
    <name type="scientific">Ignelater luminosus</name>
    <name type="common">Cucubano</name>
    <name type="synonym">Pyrophorus luminosus</name>
    <dbReference type="NCBI Taxonomy" id="2038154"/>
    <lineage>
        <taxon>Eukaryota</taxon>
        <taxon>Metazoa</taxon>
        <taxon>Ecdysozoa</taxon>
        <taxon>Arthropoda</taxon>
        <taxon>Hexapoda</taxon>
        <taxon>Insecta</taxon>
        <taxon>Pterygota</taxon>
        <taxon>Neoptera</taxon>
        <taxon>Endopterygota</taxon>
        <taxon>Coleoptera</taxon>
        <taxon>Polyphaga</taxon>
        <taxon>Elateriformia</taxon>
        <taxon>Elateroidea</taxon>
        <taxon>Elateridae</taxon>
        <taxon>Agrypninae</taxon>
        <taxon>Pyrophorini</taxon>
        <taxon>Ignelater</taxon>
    </lineage>
</organism>
<comment type="caution">
    <text evidence="5">The sequence shown here is derived from an EMBL/GenBank/DDBJ whole genome shotgun (WGS) entry which is preliminary data.</text>
</comment>
<dbReference type="EMBL" id="VTPC01003222">
    <property type="protein sequence ID" value="KAF2898849.1"/>
    <property type="molecule type" value="Genomic_DNA"/>
</dbReference>
<dbReference type="Proteomes" id="UP000801492">
    <property type="component" value="Unassembled WGS sequence"/>
</dbReference>
<dbReference type="Gene3D" id="1.10.238.10">
    <property type="entry name" value="EF-hand"/>
    <property type="match status" value="1"/>
</dbReference>
<sequence>MGIGSMEEIRFKKKHVRLIHRLTKELHFSQEELENILLIYYNIQKQSEDKQHGITKDQFKEFLHNTLDMTDTEITNRIVHTVSRGPSPIITMETWARVMSLFLRGTLEEKIKHCYSVYDIMFNGKIGRDIMVGFLDNCIISSSSDEDPEDAVKDLVEVLAKKIDLDRDGIISFEDYRKSCLAEPALLELLGPCLPSRLAVHSFLTFLTPHVGKL</sequence>
<dbReference type="PROSITE" id="PS50222">
    <property type="entry name" value="EF_HAND_2"/>
    <property type="match status" value="1"/>
</dbReference>
<dbReference type="InterPro" id="IPR002048">
    <property type="entry name" value="EF_hand_dom"/>
</dbReference>
<dbReference type="InterPro" id="IPR011992">
    <property type="entry name" value="EF-hand-dom_pair"/>
</dbReference>
<dbReference type="PANTHER" id="PTHR23055:SF190">
    <property type="entry name" value="AT17667P-RELATED"/>
    <property type="match status" value="1"/>
</dbReference>